<organism evidence="2 3">
    <name type="scientific">Methylophilus flavus</name>
    <dbReference type="NCBI Taxonomy" id="640084"/>
    <lineage>
        <taxon>Bacteria</taxon>
        <taxon>Pseudomonadati</taxon>
        <taxon>Pseudomonadota</taxon>
        <taxon>Betaproteobacteria</taxon>
        <taxon>Nitrosomonadales</taxon>
        <taxon>Methylophilaceae</taxon>
        <taxon>Methylophilus</taxon>
    </lineage>
</organism>
<evidence type="ECO:0000256" key="1">
    <source>
        <dbReference type="SAM" id="Phobius"/>
    </source>
</evidence>
<gene>
    <name evidence="2" type="ORF">ACFQ2T_10685</name>
</gene>
<name>A0ABW3PHK4_9PROT</name>
<dbReference type="InterPro" id="IPR045629">
    <property type="entry name" value="DUF6232"/>
</dbReference>
<evidence type="ECO:0000313" key="2">
    <source>
        <dbReference type="EMBL" id="MFD1122971.1"/>
    </source>
</evidence>
<comment type="caution">
    <text evidence="2">The sequence shown here is derived from an EMBL/GenBank/DDBJ whole genome shotgun (WGS) entry which is preliminary data.</text>
</comment>
<dbReference type="RefSeq" id="WP_379034235.1">
    <property type="nucleotide sequence ID" value="NZ_JBHTLN010000002.1"/>
</dbReference>
<accession>A0ABW3PHK4</accession>
<protein>
    <submittedName>
        <fullName evidence="2">DUF6232 family protein</fullName>
    </submittedName>
</protein>
<evidence type="ECO:0000313" key="3">
    <source>
        <dbReference type="Proteomes" id="UP001597206"/>
    </source>
</evidence>
<feature type="transmembrane region" description="Helical" evidence="1">
    <location>
        <begin position="48"/>
        <end position="81"/>
    </location>
</feature>
<keyword evidence="1" id="KW-1133">Transmembrane helix</keyword>
<proteinExistence type="predicted"/>
<keyword evidence="1" id="KW-0812">Transmembrane</keyword>
<dbReference type="Pfam" id="PF19744">
    <property type="entry name" value="DUF6232"/>
    <property type="match status" value="1"/>
</dbReference>
<keyword evidence="1" id="KW-0472">Membrane</keyword>
<dbReference type="Proteomes" id="UP001597206">
    <property type="component" value="Unassembled WGS sequence"/>
</dbReference>
<dbReference type="EMBL" id="JBHTLN010000002">
    <property type="protein sequence ID" value="MFD1122971.1"/>
    <property type="molecule type" value="Genomic_DNA"/>
</dbReference>
<keyword evidence="3" id="KW-1185">Reference proteome</keyword>
<sequence>MEDSIYFSHLGVIISYSQLIVNGKAISLKSITSIEPKMLKRPLGFARVSLFGGLALLFASGFGPPIGLLSIVFSGLLWHLAKPKYSIVIHTPTGDHQAILSEDFLDMESVMTAVNVAISLRGSPQLMIN</sequence>
<reference evidence="3" key="1">
    <citation type="journal article" date="2019" name="Int. J. Syst. Evol. Microbiol.">
        <title>The Global Catalogue of Microorganisms (GCM) 10K type strain sequencing project: providing services to taxonomists for standard genome sequencing and annotation.</title>
        <authorList>
            <consortium name="The Broad Institute Genomics Platform"/>
            <consortium name="The Broad Institute Genome Sequencing Center for Infectious Disease"/>
            <person name="Wu L."/>
            <person name="Ma J."/>
        </authorList>
    </citation>
    <scope>NUCLEOTIDE SEQUENCE [LARGE SCALE GENOMIC DNA]</scope>
    <source>
        <strain evidence="3">CCUG 58411</strain>
    </source>
</reference>